<dbReference type="eggNOG" id="ENOG5030K2H">
    <property type="taxonomic scope" value="Bacteria"/>
</dbReference>
<gene>
    <name evidence="2" type="ORF">ALO_15577</name>
</gene>
<keyword evidence="3" id="KW-1185">Reference proteome</keyword>
<evidence type="ECO:0000256" key="1">
    <source>
        <dbReference type="SAM" id="SignalP"/>
    </source>
</evidence>
<evidence type="ECO:0000313" key="2">
    <source>
        <dbReference type="EMBL" id="EGO62915.1"/>
    </source>
</evidence>
<sequence length="306" mass="32568">MLRYAIHMILLVVLFLAPAGTGLAAGEDSTALGKIATVEKVFYGSEQAGAILERLNNLEKDAFGSSKERVLINRINALYSFTLENSAASTSLITRLNAVEWSFSHTITQEPVKVRLEQLEQNLLGSVPAGPIGDRLHALTKLTYGEASIEASAVNIPEATLVKIRLLSNLDSNKSKSGDNVLFRVADDVYVDDVLVIPTGSYGYGKVKTVQPKKSFGRDAKLEVEFNSVEAMDGSSVVTLLGDEAKEKTRSMAYAAGASVAGLALLGPVGLVGGLFVHGNDIVIPPGTEMYIQVAVGTPVYGVKLK</sequence>
<evidence type="ECO:0000313" key="3">
    <source>
        <dbReference type="Proteomes" id="UP000003240"/>
    </source>
</evidence>
<proteinExistence type="predicted"/>
<feature type="chain" id="PRO_5003359510" description="PEGA domain-containing protein" evidence="1">
    <location>
        <begin position="25"/>
        <end position="306"/>
    </location>
</feature>
<dbReference type="STRING" id="1009370.ALO_15577"/>
<dbReference type="RefSeq" id="WP_004097298.1">
    <property type="nucleotide sequence ID" value="NZ_AFGF01000157.1"/>
</dbReference>
<protein>
    <recommendedName>
        <fullName evidence="4">PEGA domain-containing protein</fullName>
    </recommendedName>
</protein>
<feature type="signal peptide" evidence="1">
    <location>
        <begin position="1"/>
        <end position="24"/>
    </location>
</feature>
<dbReference type="AlphaFoldDB" id="F7NLY9"/>
<name>F7NLY9_9FIRM</name>
<evidence type="ECO:0008006" key="4">
    <source>
        <dbReference type="Google" id="ProtNLM"/>
    </source>
</evidence>
<dbReference type="Proteomes" id="UP000003240">
    <property type="component" value="Unassembled WGS sequence"/>
</dbReference>
<comment type="caution">
    <text evidence="2">The sequence shown here is derived from an EMBL/GenBank/DDBJ whole genome shotgun (WGS) entry which is preliminary data.</text>
</comment>
<organism evidence="2 3">
    <name type="scientific">Acetonema longum DSM 6540</name>
    <dbReference type="NCBI Taxonomy" id="1009370"/>
    <lineage>
        <taxon>Bacteria</taxon>
        <taxon>Bacillati</taxon>
        <taxon>Bacillota</taxon>
        <taxon>Negativicutes</taxon>
        <taxon>Acetonemataceae</taxon>
        <taxon>Acetonema</taxon>
    </lineage>
</organism>
<dbReference type="EMBL" id="AFGF01000157">
    <property type="protein sequence ID" value="EGO62915.1"/>
    <property type="molecule type" value="Genomic_DNA"/>
</dbReference>
<reference evidence="2 3" key="1">
    <citation type="journal article" date="2011" name="EMBO J.">
        <title>Structural diversity of bacterial flagellar motors.</title>
        <authorList>
            <person name="Chen S."/>
            <person name="Beeby M."/>
            <person name="Murphy G.E."/>
            <person name="Leadbetter J.R."/>
            <person name="Hendrixson D.R."/>
            <person name="Briegel A."/>
            <person name="Li Z."/>
            <person name="Shi J."/>
            <person name="Tocheva E.I."/>
            <person name="Muller A."/>
            <person name="Dobro M.J."/>
            <person name="Jensen G.J."/>
        </authorList>
    </citation>
    <scope>NUCLEOTIDE SEQUENCE [LARGE SCALE GENOMIC DNA]</scope>
    <source>
        <strain evidence="2 3">DSM 6540</strain>
    </source>
</reference>
<accession>F7NLY9</accession>
<keyword evidence="1" id="KW-0732">Signal</keyword>
<dbReference type="OrthoDB" id="581815at2"/>